<proteinExistence type="predicted"/>
<feature type="coiled-coil region" evidence="1">
    <location>
        <begin position="36"/>
        <end position="63"/>
    </location>
</feature>
<keyword evidence="3" id="KW-1185">Reference proteome</keyword>
<organism evidence="2 3">
    <name type="scientific">Abyssalbus ytuae</name>
    <dbReference type="NCBI Taxonomy" id="2926907"/>
    <lineage>
        <taxon>Bacteria</taxon>
        <taxon>Pseudomonadati</taxon>
        <taxon>Bacteroidota</taxon>
        <taxon>Flavobacteriia</taxon>
        <taxon>Flavobacteriales</taxon>
        <taxon>Flavobacteriaceae</taxon>
        <taxon>Abyssalbus</taxon>
    </lineage>
</organism>
<dbReference type="RefSeq" id="WP_255845824.1">
    <property type="nucleotide sequence ID" value="NZ_CP094358.1"/>
</dbReference>
<evidence type="ECO:0000313" key="2">
    <source>
        <dbReference type="EMBL" id="UOB19207.1"/>
    </source>
</evidence>
<accession>A0A9E7A1D5</accession>
<evidence type="ECO:0000256" key="1">
    <source>
        <dbReference type="SAM" id="Coils"/>
    </source>
</evidence>
<keyword evidence="1" id="KW-0175">Coiled coil</keyword>
<dbReference type="Proteomes" id="UP000831290">
    <property type="component" value="Chromosome"/>
</dbReference>
<dbReference type="Gene3D" id="1.10.150.20">
    <property type="entry name" value="5' to 3' exonuclease, C-terminal subdomain"/>
    <property type="match status" value="1"/>
</dbReference>
<evidence type="ECO:0000313" key="3">
    <source>
        <dbReference type="Proteomes" id="UP000831290"/>
    </source>
</evidence>
<dbReference type="AlphaFoldDB" id="A0A9E7A1D5"/>
<name>A0A9E7A1D5_9FLAO</name>
<gene>
    <name evidence="2" type="ORF">MQE35_07880</name>
</gene>
<dbReference type="EMBL" id="CP094358">
    <property type="protein sequence ID" value="UOB19207.1"/>
    <property type="molecule type" value="Genomic_DNA"/>
</dbReference>
<dbReference type="KEGG" id="fbm:MQE35_07880"/>
<sequence length="190" mass="20712">MNLCLLMPAIIGLICALLGYILGRATSRGAKNAKEIESLKDKNTSLQTELKECKEKLPSTEEKSISGDKEITETSPTITTASAIAPTPAAEAAFNAELAKSVFGKVITQNDLKIIEGIGPKIAELFNNNGINTWKELADTSIEKCQEVLNSGGDRYKMHNPETWPKQAQLAYEGKWQELFDLQKALDGGK</sequence>
<reference evidence="2" key="1">
    <citation type="submission" date="2022-03" db="EMBL/GenBank/DDBJ databases">
        <title>Description of Abyssus ytuae gen. nov., sp. nov., a novel member of the family Flavobacteriaceae isolated from the sediment of Mariana Trench.</title>
        <authorList>
            <person name="Zhang J."/>
            <person name="Xu X."/>
        </authorList>
    </citation>
    <scope>NUCLEOTIDE SEQUENCE</scope>
    <source>
        <strain evidence="2">MT3330</strain>
    </source>
</reference>
<protein>
    <submittedName>
        <fullName evidence="2">Uncharacterized protein</fullName>
    </submittedName>
</protein>